<evidence type="ECO:0000256" key="5">
    <source>
        <dbReference type="ARBA" id="ARBA00022833"/>
    </source>
</evidence>
<dbReference type="Proteomes" id="UP001212841">
    <property type="component" value="Unassembled WGS sequence"/>
</dbReference>
<comment type="caution">
    <text evidence="11">The sequence shown here is derived from an EMBL/GenBank/DDBJ whole genome shotgun (WGS) entry which is preliminary data.</text>
</comment>
<dbReference type="PANTHER" id="PTHR47168:SF1">
    <property type="entry name" value="OS02G0798600 PROTEIN"/>
    <property type="match status" value="1"/>
</dbReference>
<feature type="region of interest" description="Disordered" evidence="9">
    <location>
        <begin position="1"/>
        <end position="63"/>
    </location>
</feature>
<evidence type="ECO:0000256" key="4">
    <source>
        <dbReference type="ARBA" id="ARBA00022771"/>
    </source>
</evidence>
<gene>
    <name evidence="11" type="ORF">HK097_000033</name>
</gene>
<feature type="region of interest" description="Disordered" evidence="9">
    <location>
        <begin position="84"/>
        <end position="124"/>
    </location>
</feature>
<feature type="compositionally biased region" description="Basic and acidic residues" evidence="9">
    <location>
        <begin position="88"/>
        <end position="105"/>
    </location>
</feature>
<dbReference type="Pfam" id="PF13639">
    <property type="entry name" value="zf-RING_2"/>
    <property type="match status" value="1"/>
</dbReference>
<name>A0AAD5SNJ8_9FUNG</name>
<dbReference type="InterPro" id="IPR001841">
    <property type="entry name" value="Znf_RING"/>
</dbReference>
<feature type="compositionally biased region" description="Low complexity" evidence="9">
    <location>
        <begin position="709"/>
        <end position="720"/>
    </location>
</feature>
<keyword evidence="2" id="KW-0812">Transmembrane</keyword>
<dbReference type="AlphaFoldDB" id="A0AAD5SNJ8"/>
<feature type="region of interest" description="Disordered" evidence="9">
    <location>
        <begin position="566"/>
        <end position="613"/>
    </location>
</feature>
<feature type="compositionally biased region" description="Polar residues" evidence="9">
    <location>
        <begin position="653"/>
        <end position="664"/>
    </location>
</feature>
<feature type="compositionally biased region" description="Low complexity" evidence="9">
    <location>
        <begin position="33"/>
        <end position="55"/>
    </location>
</feature>
<feature type="compositionally biased region" description="Gly residues" evidence="9">
    <location>
        <begin position="989"/>
        <end position="998"/>
    </location>
</feature>
<feature type="compositionally biased region" description="Polar residues" evidence="9">
    <location>
        <begin position="914"/>
        <end position="925"/>
    </location>
</feature>
<evidence type="ECO:0000313" key="12">
    <source>
        <dbReference type="Proteomes" id="UP001212841"/>
    </source>
</evidence>
<feature type="region of interest" description="Disordered" evidence="9">
    <location>
        <begin position="914"/>
        <end position="946"/>
    </location>
</feature>
<evidence type="ECO:0000259" key="10">
    <source>
        <dbReference type="PROSITE" id="PS50089"/>
    </source>
</evidence>
<dbReference type="PANTHER" id="PTHR47168">
    <property type="entry name" value="RING ZINC FINGER DOMAIN SUPERFAMILY PROTEIN-RELATED"/>
    <property type="match status" value="1"/>
</dbReference>
<feature type="compositionally biased region" description="Polar residues" evidence="9">
    <location>
        <begin position="21"/>
        <end position="32"/>
    </location>
</feature>
<evidence type="ECO:0000256" key="1">
    <source>
        <dbReference type="ARBA" id="ARBA00004167"/>
    </source>
</evidence>
<feature type="compositionally biased region" description="Gly residues" evidence="9">
    <location>
        <begin position="453"/>
        <end position="468"/>
    </location>
</feature>
<dbReference type="SMART" id="SM00184">
    <property type="entry name" value="RING"/>
    <property type="match status" value="1"/>
</dbReference>
<evidence type="ECO:0000256" key="9">
    <source>
        <dbReference type="SAM" id="MobiDB-lite"/>
    </source>
</evidence>
<feature type="compositionally biased region" description="Gly residues" evidence="9">
    <location>
        <begin position="633"/>
        <end position="642"/>
    </location>
</feature>
<dbReference type="SUPFAM" id="SSF57850">
    <property type="entry name" value="RING/U-box"/>
    <property type="match status" value="1"/>
</dbReference>
<feature type="compositionally biased region" description="Polar residues" evidence="9">
    <location>
        <begin position="333"/>
        <end position="346"/>
    </location>
</feature>
<accession>A0AAD5SNJ8</accession>
<dbReference type="GO" id="GO:0016020">
    <property type="term" value="C:membrane"/>
    <property type="evidence" value="ECO:0007669"/>
    <property type="project" value="UniProtKB-SubCell"/>
</dbReference>
<feature type="domain" description="RING-type" evidence="10">
    <location>
        <begin position="862"/>
        <end position="904"/>
    </location>
</feature>
<feature type="compositionally biased region" description="Low complexity" evidence="9">
    <location>
        <begin position="975"/>
        <end position="988"/>
    </location>
</feature>
<organism evidence="11 12">
    <name type="scientific">Rhizophlyctis rosea</name>
    <dbReference type="NCBI Taxonomy" id="64517"/>
    <lineage>
        <taxon>Eukaryota</taxon>
        <taxon>Fungi</taxon>
        <taxon>Fungi incertae sedis</taxon>
        <taxon>Chytridiomycota</taxon>
        <taxon>Chytridiomycota incertae sedis</taxon>
        <taxon>Chytridiomycetes</taxon>
        <taxon>Rhizophlyctidales</taxon>
        <taxon>Rhizophlyctidaceae</taxon>
        <taxon>Rhizophlyctis</taxon>
    </lineage>
</organism>
<protein>
    <recommendedName>
        <fullName evidence="10">RING-type domain-containing protein</fullName>
    </recommendedName>
</protein>
<comment type="subcellular location">
    <subcellularLocation>
        <location evidence="1">Membrane</location>
        <topology evidence="1">Single-pass membrane protein</topology>
    </subcellularLocation>
</comment>
<dbReference type="GO" id="GO:0008270">
    <property type="term" value="F:zinc ion binding"/>
    <property type="evidence" value="ECO:0007669"/>
    <property type="project" value="UniProtKB-KW"/>
</dbReference>
<evidence type="ECO:0000256" key="7">
    <source>
        <dbReference type="ARBA" id="ARBA00023136"/>
    </source>
</evidence>
<keyword evidence="3" id="KW-0479">Metal-binding</keyword>
<feature type="region of interest" description="Disordered" evidence="9">
    <location>
        <begin position="627"/>
        <end position="735"/>
    </location>
</feature>
<feature type="compositionally biased region" description="Low complexity" evidence="9">
    <location>
        <begin position="471"/>
        <end position="480"/>
    </location>
</feature>
<evidence type="ECO:0000313" key="11">
    <source>
        <dbReference type="EMBL" id="KAJ3057567.1"/>
    </source>
</evidence>
<dbReference type="PROSITE" id="PS50089">
    <property type="entry name" value="ZF_RING_2"/>
    <property type="match status" value="1"/>
</dbReference>
<dbReference type="InterPro" id="IPR013083">
    <property type="entry name" value="Znf_RING/FYVE/PHD"/>
</dbReference>
<keyword evidence="6" id="KW-1133">Transmembrane helix</keyword>
<proteinExistence type="predicted"/>
<feature type="compositionally biased region" description="Low complexity" evidence="9">
    <location>
        <begin position="1"/>
        <end position="13"/>
    </location>
</feature>
<keyword evidence="7" id="KW-0472">Membrane</keyword>
<feature type="region of interest" description="Disordered" evidence="9">
    <location>
        <begin position="961"/>
        <end position="998"/>
    </location>
</feature>
<keyword evidence="12" id="KW-1185">Reference proteome</keyword>
<feature type="region of interest" description="Disordered" evidence="9">
    <location>
        <begin position="324"/>
        <end position="346"/>
    </location>
</feature>
<keyword evidence="5" id="KW-0862">Zinc</keyword>
<evidence type="ECO:0000256" key="8">
    <source>
        <dbReference type="PROSITE-ProRule" id="PRU00175"/>
    </source>
</evidence>
<evidence type="ECO:0000256" key="2">
    <source>
        <dbReference type="ARBA" id="ARBA00022692"/>
    </source>
</evidence>
<dbReference type="CDD" id="cd16461">
    <property type="entry name" value="RING-H2_EL5-like"/>
    <property type="match status" value="1"/>
</dbReference>
<keyword evidence="4 8" id="KW-0863">Zinc-finger</keyword>
<evidence type="ECO:0000256" key="3">
    <source>
        <dbReference type="ARBA" id="ARBA00022723"/>
    </source>
</evidence>
<reference evidence="11" key="1">
    <citation type="submission" date="2020-05" db="EMBL/GenBank/DDBJ databases">
        <title>Phylogenomic resolution of chytrid fungi.</title>
        <authorList>
            <person name="Stajich J.E."/>
            <person name="Amses K."/>
            <person name="Simmons R."/>
            <person name="Seto K."/>
            <person name="Myers J."/>
            <person name="Bonds A."/>
            <person name="Quandt C.A."/>
            <person name="Barry K."/>
            <person name="Liu P."/>
            <person name="Grigoriev I."/>
            <person name="Longcore J.E."/>
            <person name="James T.Y."/>
        </authorList>
    </citation>
    <scope>NUCLEOTIDE SEQUENCE</scope>
    <source>
        <strain evidence="11">JEL0318</strain>
    </source>
</reference>
<feature type="region of interest" description="Disordered" evidence="9">
    <location>
        <begin position="425"/>
        <end position="504"/>
    </location>
</feature>
<dbReference type="EMBL" id="JADGJD010000001">
    <property type="protein sequence ID" value="KAJ3057567.1"/>
    <property type="molecule type" value="Genomic_DNA"/>
</dbReference>
<dbReference type="InterPro" id="IPR051653">
    <property type="entry name" value="E3_ligase_sorting_rcpt"/>
</dbReference>
<evidence type="ECO:0000256" key="6">
    <source>
        <dbReference type="ARBA" id="ARBA00022989"/>
    </source>
</evidence>
<feature type="compositionally biased region" description="Pro residues" evidence="9">
    <location>
        <begin position="433"/>
        <end position="445"/>
    </location>
</feature>
<feature type="region of interest" description="Disordered" evidence="9">
    <location>
        <begin position="366"/>
        <end position="397"/>
    </location>
</feature>
<sequence length="1010" mass="105963">MGNTNSSSRPHSRSNSEVRTENTSSPSLPSQFDTSTSLPSSPLSDRTARRSTNNNRSRRRQLFNFAPLLPASLVRAASRDSGFIRRNGSRDRNEVTQSNDDRERGNAGSVNSPVLERTHSGSNNQPLRVLHRLQSAHSLREQANAAGRVGASAVDVGSEDSWVDNAVPGAVADVQQERVEVAQHPHVREDVEVSDGTEGGLQEERSHALELETVSSNVAVPNASDLTIDSVHNNAVTVVNTTVVSQLAVNETLESSSVAPMDDIADDPMDVDEISEPISHINLDTAIEPDEEMPPLEAAESFISPDLEPLIPDLDDMPPLVPVDEEEIGNPRPMTTNLNDSTPMPSLQDTLESRIRRRLSIINARSAAPSAQRAYSSDDVPSFGRRAPSLPENILSNRRRSADLNSFGPSGGVGGAADFVSMLRSHHGAAGSRPPPPPMGFPPMPGLFSGFPSAGGAGRANGGLGTDGPIGRAFRSRSFGRNGGRFGAAGRQMRGGLRGDGPPGNGVPIMIIGIRAVPTSSLPPRASRNGAAANQTTQAFNADMAMAQGSDDTEGESRVRRRLFGEFADEDDDRDSIFTAPSTVPPLGDEEATNDEANATESGTGQNSEGGPSMSFVLYVITGSVSPRNAPPGGNGADAGGGAEHEASDASATTAQPPSPSDNRPSGFPDNLTLNDEPSTPHLPSDLPPPLTSLFDSLAQPPQPEHSDATTTDTPANPTPGEAGQPPRRGGSPEDAIAGMLLSLIGRALTRGPGAMGRPLNLGSEGGDGYEDLLRLAELIGPARPRNAERTDVEEQLPILVYNSSELEEKGGSEEVDSPATLVGADEEMADADADARDGKDVSMETGSLKLKDLLAATREKCTICLTPYSDGEELRVLKCRHGFHKECVDQWLCTYHNSCPICRGKGVQANAATNQSSISTTSGDETPANGDAATPAVEEGPGPGFDHFLRHALQGIFAREPPAMDRGTPTEDAPSGGNSNYDNNNGGPDAGGGTGGAGFPGGTIMFMFG</sequence>
<dbReference type="Gene3D" id="3.30.40.10">
    <property type="entry name" value="Zinc/RING finger domain, C3HC4 (zinc finger)"/>
    <property type="match status" value="1"/>
</dbReference>